<proteinExistence type="predicted"/>
<name>A0A6A6HKM5_VIRVR</name>
<dbReference type="InterPro" id="IPR029063">
    <property type="entry name" value="SAM-dependent_MTases_sf"/>
</dbReference>
<dbReference type="Proteomes" id="UP000800092">
    <property type="component" value="Unassembled WGS sequence"/>
</dbReference>
<sequence length="317" mass="36782">MSLLNKLNADADTSETSWSKTYTETKEVAFFVSNMDDRITQDVRHFLQSYSGIPRHDIVEHVYRIREKAWAIRAYPCTGFALFLQPMLPLNPAYPFILERVRNEGANFIDVGCFVGQDLRRLVFDGCPPSSLFGCDIVNHWDVGFEFYRDKDRPFGKNVKYIEDDMLHPKTKNQSNEETLDGDVDMKLMDWKGQMDIINAALVLHHWNWDDQVAVCKNLVRLSRGPESMIVGCQIGSTGKNVMEPHCEENPYGTFQTYWHNPETWKSMWAVIAEETGTKWEAKAELKTFDQIGWRASDWWYIGACSRVLQFVVKRLE</sequence>
<accession>A0A6A6HKM5</accession>
<protein>
    <recommendedName>
        <fullName evidence="3">Methyltransferase domain-containing protein</fullName>
    </recommendedName>
</protein>
<organism evidence="1 2">
    <name type="scientific">Viridothelium virens</name>
    <name type="common">Speckled blister lichen</name>
    <name type="synonym">Trypethelium virens</name>
    <dbReference type="NCBI Taxonomy" id="1048519"/>
    <lineage>
        <taxon>Eukaryota</taxon>
        <taxon>Fungi</taxon>
        <taxon>Dikarya</taxon>
        <taxon>Ascomycota</taxon>
        <taxon>Pezizomycotina</taxon>
        <taxon>Dothideomycetes</taxon>
        <taxon>Dothideomycetes incertae sedis</taxon>
        <taxon>Trypetheliales</taxon>
        <taxon>Trypetheliaceae</taxon>
        <taxon>Viridothelium</taxon>
    </lineage>
</organism>
<dbReference type="PANTHER" id="PTHR35897">
    <property type="entry name" value="METHYLTRANSFERASE AUSD"/>
    <property type="match status" value="1"/>
</dbReference>
<dbReference type="EMBL" id="ML991776">
    <property type="protein sequence ID" value="KAF2238432.1"/>
    <property type="molecule type" value="Genomic_DNA"/>
</dbReference>
<evidence type="ECO:0000313" key="1">
    <source>
        <dbReference type="EMBL" id="KAF2238432.1"/>
    </source>
</evidence>
<dbReference type="OrthoDB" id="2094832at2759"/>
<dbReference type="InterPro" id="IPR051654">
    <property type="entry name" value="Meroterpenoid_MTases"/>
</dbReference>
<dbReference type="SUPFAM" id="SSF53335">
    <property type="entry name" value="S-adenosyl-L-methionine-dependent methyltransferases"/>
    <property type="match status" value="1"/>
</dbReference>
<keyword evidence="2" id="KW-1185">Reference proteome</keyword>
<gene>
    <name evidence="1" type="ORF">EV356DRAFT_529412</name>
</gene>
<reference evidence="1" key="1">
    <citation type="journal article" date="2020" name="Stud. Mycol.">
        <title>101 Dothideomycetes genomes: a test case for predicting lifestyles and emergence of pathogens.</title>
        <authorList>
            <person name="Haridas S."/>
            <person name="Albert R."/>
            <person name="Binder M."/>
            <person name="Bloem J."/>
            <person name="Labutti K."/>
            <person name="Salamov A."/>
            <person name="Andreopoulos B."/>
            <person name="Baker S."/>
            <person name="Barry K."/>
            <person name="Bills G."/>
            <person name="Bluhm B."/>
            <person name="Cannon C."/>
            <person name="Castanera R."/>
            <person name="Culley D."/>
            <person name="Daum C."/>
            <person name="Ezra D."/>
            <person name="Gonzalez J."/>
            <person name="Henrissat B."/>
            <person name="Kuo A."/>
            <person name="Liang C."/>
            <person name="Lipzen A."/>
            <person name="Lutzoni F."/>
            <person name="Magnuson J."/>
            <person name="Mondo S."/>
            <person name="Nolan M."/>
            <person name="Ohm R."/>
            <person name="Pangilinan J."/>
            <person name="Park H.-J."/>
            <person name="Ramirez L."/>
            <person name="Alfaro M."/>
            <person name="Sun H."/>
            <person name="Tritt A."/>
            <person name="Yoshinaga Y."/>
            <person name="Zwiers L.-H."/>
            <person name="Turgeon B."/>
            <person name="Goodwin S."/>
            <person name="Spatafora J."/>
            <person name="Crous P."/>
            <person name="Grigoriev I."/>
        </authorList>
    </citation>
    <scope>NUCLEOTIDE SEQUENCE</scope>
    <source>
        <strain evidence="1">Tuck. ex Michener</strain>
    </source>
</reference>
<evidence type="ECO:0008006" key="3">
    <source>
        <dbReference type="Google" id="ProtNLM"/>
    </source>
</evidence>
<dbReference type="PANTHER" id="PTHR35897:SF2">
    <property type="entry name" value="METHYLTRANSFERASE DOMAIN-CONTAINING PROTEIN"/>
    <property type="match status" value="1"/>
</dbReference>
<dbReference type="AlphaFoldDB" id="A0A6A6HKM5"/>
<dbReference type="Gene3D" id="3.40.50.150">
    <property type="entry name" value="Vaccinia Virus protein VP39"/>
    <property type="match status" value="1"/>
</dbReference>
<evidence type="ECO:0000313" key="2">
    <source>
        <dbReference type="Proteomes" id="UP000800092"/>
    </source>
</evidence>